<comment type="caution">
    <text evidence="1">The sequence shown here is derived from an EMBL/GenBank/DDBJ whole genome shotgun (WGS) entry which is preliminary data.</text>
</comment>
<name>A0AAD4Q0W5_9EURO</name>
<evidence type="ECO:0000313" key="2">
    <source>
        <dbReference type="Proteomes" id="UP001201262"/>
    </source>
</evidence>
<gene>
    <name evidence="1" type="ORF">BGW36DRAFT_379608</name>
</gene>
<organism evidence="1 2">
    <name type="scientific">Talaromyces proteolyticus</name>
    <dbReference type="NCBI Taxonomy" id="1131652"/>
    <lineage>
        <taxon>Eukaryota</taxon>
        <taxon>Fungi</taxon>
        <taxon>Dikarya</taxon>
        <taxon>Ascomycota</taxon>
        <taxon>Pezizomycotina</taxon>
        <taxon>Eurotiomycetes</taxon>
        <taxon>Eurotiomycetidae</taxon>
        <taxon>Eurotiales</taxon>
        <taxon>Trichocomaceae</taxon>
        <taxon>Talaromyces</taxon>
        <taxon>Talaromyces sect. Bacilispori</taxon>
    </lineage>
</organism>
<dbReference type="RefSeq" id="XP_046072578.1">
    <property type="nucleotide sequence ID" value="XM_046216229.1"/>
</dbReference>
<feature type="non-terminal residue" evidence="1">
    <location>
        <position position="1"/>
    </location>
</feature>
<dbReference type="GeneID" id="70246516"/>
<reference evidence="1" key="1">
    <citation type="submission" date="2021-12" db="EMBL/GenBank/DDBJ databases">
        <title>Convergent genome expansion in fungi linked to evolution of root-endophyte symbiosis.</title>
        <authorList>
            <consortium name="DOE Joint Genome Institute"/>
            <person name="Ke Y.-H."/>
            <person name="Bonito G."/>
            <person name="Liao H.-L."/>
            <person name="Looney B."/>
            <person name="Rojas-Flechas A."/>
            <person name="Nash J."/>
            <person name="Hameed K."/>
            <person name="Schadt C."/>
            <person name="Martin F."/>
            <person name="Crous P.W."/>
            <person name="Miettinen O."/>
            <person name="Magnuson J.K."/>
            <person name="Labbe J."/>
            <person name="Jacobson D."/>
            <person name="Doktycz M.J."/>
            <person name="Veneault-Fourrey C."/>
            <person name="Kuo A."/>
            <person name="Mondo S."/>
            <person name="Calhoun S."/>
            <person name="Riley R."/>
            <person name="Ohm R."/>
            <person name="LaButti K."/>
            <person name="Andreopoulos B."/>
            <person name="Pangilinan J."/>
            <person name="Nolan M."/>
            <person name="Tritt A."/>
            <person name="Clum A."/>
            <person name="Lipzen A."/>
            <person name="Daum C."/>
            <person name="Barry K."/>
            <person name="Grigoriev I.V."/>
            <person name="Vilgalys R."/>
        </authorList>
    </citation>
    <scope>NUCLEOTIDE SEQUENCE</scope>
    <source>
        <strain evidence="1">PMI_201</strain>
    </source>
</reference>
<dbReference type="EMBL" id="JAJTJA010000006">
    <property type="protein sequence ID" value="KAH8697877.1"/>
    <property type="molecule type" value="Genomic_DNA"/>
</dbReference>
<evidence type="ECO:0000313" key="1">
    <source>
        <dbReference type="EMBL" id="KAH8697877.1"/>
    </source>
</evidence>
<sequence>MICLKTENKTVDLPFPTYPYLLGHEPPTSHTDNTYHALHSCTLYFCSSLCVGKHDCIGI</sequence>
<dbReference type="Proteomes" id="UP001201262">
    <property type="component" value="Unassembled WGS sequence"/>
</dbReference>
<protein>
    <submittedName>
        <fullName evidence="1">Uncharacterized protein</fullName>
    </submittedName>
</protein>
<proteinExistence type="predicted"/>
<accession>A0AAD4Q0W5</accession>
<dbReference type="AlphaFoldDB" id="A0AAD4Q0W5"/>
<keyword evidence="2" id="KW-1185">Reference proteome</keyword>